<sequence length="504" mass="58701">MENNRKITESDLKLLRKLSTETGGFSDPKSLYDRLKKQNDRPSKELLKILDPSTCHRKYIWCFFDVRVSSNSSILYDLLIVVYLWRGIFRNNKEIDVKKEEEGEHRDERQVELDINRSFVYYPKNISDKVKIKLRQKLQKLIVNVLRTYPKLNYFQGYHDIISIFLLNYIDLNKLMAGCEEGDSSDSSHEEEEDLKLLEETIQRFTIQRIRDSMTSDLTPIMGYLRYTQILIKKTNRTIGTLISRTSNIPLFSLSWILTLTSHDINDLELVSRIFDFLVCYPPIMIVYLTCVLCLTKSIQIDNLLKESKKEGSEIDLDVVHLIMASLPVLKMDHNQSEEQEAVSIEDIITSTINLYTKYPPTDPKLKLNKIMGPKSCIYTWNSPSLDDTQAHLILDLPIHNIVLPVPKHKHTSKLLLTPLKKLKLSNLFRKFSFFKKNNHILLLVSTSFLIGIIAIKYSNYLVVTPDNNHSRFFLKVPFLFRSVDGLNQRLYNSFVGLINHHLP</sequence>
<comment type="caution">
    <text evidence="1">The sequence shown here is derived from an EMBL/GenBank/DDBJ whole genome shotgun (WGS) entry which is preliminary data.</text>
</comment>
<accession>A0ACC0ETR5</accession>
<protein>
    <submittedName>
        <fullName evidence="1">Uncharacterized protein</fullName>
    </submittedName>
</protein>
<reference evidence="2" key="2">
    <citation type="journal article" date="2018" name="Mol. Plant Microbe Interact.">
        <title>Genome sequence resources for the wheat stripe rust pathogen (Puccinia striiformis f. sp. tritici) and the barley stripe rust pathogen (Puccinia striiformis f. sp. hordei).</title>
        <authorList>
            <person name="Xia C."/>
            <person name="Wang M."/>
            <person name="Yin C."/>
            <person name="Cornejo O.E."/>
            <person name="Hulbert S.H."/>
            <person name="Chen X."/>
        </authorList>
    </citation>
    <scope>NUCLEOTIDE SEQUENCE [LARGE SCALE GENOMIC DNA]</scope>
    <source>
        <strain evidence="2">93-210</strain>
    </source>
</reference>
<evidence type="ECO:0000313" key="2">
    <source>
        <dbReference type="Proteomes" id="UP001060170"/>
    </source>
</evidence>
<name>A0ACC0ETR5_9BASI</name>
<dbReference type="Proteomes" id="UP001060170">
    <property type="component" value="Chromosome 3"/>
</dbReference>
<organism evidence="1 2">
    <name type="scientific">Puccinia striiformis f. sp. tritici</name>
    <dbReference type="NCBI Taxonomy" id="168172"/>
    <lineage>
        <taxon>Eukaryota</taxon>
        <taxon>Fungi</taxon>
        <taxon>Dikarya</taxon>
        <taxon>Basidiomycota</taxon>
        <taxon>Pucciniomycotina</taxon>
        <taxon>Pucciniomycetes</taxon>
        <taxon>Pucciniales</taxon>
        <taxon>Pucciniaceae</taxon>
        <taxon>Puccinia</taxon>
    </lineage>
</organism>
<keyword evidence="2" id="KW-1185">Reference proteome</keyword>
<gene>
    <name evidence="1" type="ORF">MJO28_003197</name>
</gene>
<evidence type="ECO:0000313" key="1">
    <source>
        <dbReference type="EMBL" id="KAI7959406.1"/>
    </source>
</evidence>
<proteinExistence type="predicted"/>
<dbReference type="EMBL" id="CM045867">
    <property type="protein sequence ID" value="KAI7959406.1"/>
    <property type="molecule type" value="Genomic_DNA"/>
</dbReference>
<reference evidence="2" key="1">
    <citation type="journal article" date="2018" name="BMC Genomics">
        <title>Genomic insights into host adaptation between the wheat stripe rust pathogen (Puccinia striiformis f. sp. tritici) and the barley stripe rust pathogen (Puccinia striiformis f. sp. hordei).</title>
        <authorList>
            <person name="Xia C."/>
            <person name="Wang M."/>
            <person name="Yin C."/>
            <person name="Cornejo O.E."/>
            <person name="Hulbert S.H."/>
            <person name="Chen X."/>
        </authorList>
    </citation>
    <scope>NUCLEOTIDE SEQUENCE [LARGE SCALE GENOMIC DNA]</scope>
    <source>
        <strain evidence="2">93-210</strain>
    </source>
</reference>
<reference evidence="1 2" key="3">
    <citation type="journal article" date="2022" name="Microbiol. Spectr.">
        <title>Folding features and dynamics of 3D genome architecture in plant fungal pathogens.</title>
        <authorList>
            <person name="Xia C."/>
        </authorList>
    </citation>
    <scope>NUCLEOTIDE SEQUENCE [LARGE SCALE GENOMIC DNA]</scope>
    <source>
        <strain evidence="1 2">93-210</strain>
    </source>
</reference>